<organism evidence="2 3">
    <name type="scientific">Streptomyces orinoci</name>
    <name type="common">Streptoverticillium orinoci</name>
    <dbReference type="NCBI Taxonomy" id="67339"/>
    <lineage>
        <taxon>Bacteria</taxon>
        <taxon>Bacillati</taxon>
        <taxon>Actinomycetota</taxon>
        <taxon>Actinomycetes</taxon>
        <taxon>Kitasatosporales</taxon>
        <taxon>Streptomycetaceae</taxon>
        <taxon>Streptomyces</taxon>
    </lineage>
</organism>
<dbReference type="InterPro" id="IPR007278">
    <property type="entry name" value="DUF397"/>
</dbReference>
<dbReference type="EMBL" id="JBFAUK010000003">
    <property type="protein sequence ID" value="MEV5505930.1"/>
    <property type="molecule type" value="Genomic_DNA"/>
</dbReference>
<sequence length="66" mass="7186">MPRITAWQKSSFSGPDDGQHCVELAGRGKVILIRESDKPGVVIRTNSRMFGALLKCLSVGTLLKES</sequence>
<feature type="domain" description="DUF397" evidence="1">
    <location>
        <begin position="6"/>
        <end position="55"/>
    </location>
</feature>
<comment type="caution">
    <text evidence="2">The sequence shown here is derived from an EMBL/GenBank/DDBJ whole genome shotgun (WGS) entry which is preliminary data.</text>
</comment>
<protein>
    <submittedName>
        <fullName evidence="2">DUF397 domain-containing protein</fullName>
    </submittedName>
</protein>
<evidence type="ECO:0000313" key="3">
    <source>
        <dbReference type="Proteomes" id="UP001552594"/>
    </source>
</evidence>
<keyword evidence="3" id="KW-1185">Reference proteome</keyword>
<proteinExistence type="predicted"/>
<dbReference type="Pfam" id="PF04149">
    <property type="entry name" value="DUF397"/>
    <property type="match status" value="1"/>
</dbReference>
<reference evidence="2 3" key="1">
    <citation type="submission" date="2024-06" db="EMBL/GenBank/DDBJ databases">
        <title>The Natural Products Discovery Center: Release of the First 8490 Sequenced Strains for Exploring Actinobacteria Biosynthetic Diversity.</title>
        <authorList>
            <person name="Kalkreuter E."/>
            <person name="Kautsar S.A."/>
            <person name="Yang D."/>
            <person name="Bader C.D."/>
            <person name="Teijaro C.N."/>
            <person name="Fluegel L."/>
            <person name="Davis C.M."/>
            <person name="Simpson J.R."/>
            <person name="Lauterbach L."/>
            <person name="Steele A.D."/>
            <person name="Gui C."/>
            <person name="Meng S."/>
            <person name="Li G."/>
            <person name="Viehrig K."/>
            <person name="Ye F."/>
            <person name="Su P."/>
            <person name="Kiefer A.F."/>
            <person name="Nichols A."/>
            <person name="Cepeda A.J."/>
            <person name="Yan W."/>
            <person name="Fan B."/>
            <person name="Jiang Y."/>
            <person name="Adhikari A."/>
            <person name="Zheng C.-J."/>
            <person name="Schuster L."/>
            <person name="Cowan T.M."/>
            <person name="Smanski M.J."/>
            <person name="Chevrette M.G."/>
            <person name="De Carvalho L.P.S."/>
            <person name="Shen B."/>
        </authorList>
    </citation>
    <scope>NUCLEOTIDE SEQUENCE [LARGE SCALE GENOMIC DNA]</scope>
    <source>
        <strain evidence="2 3">NPDC052347</strain>
    </source>
</reference>
<name>A0ABV3JWC6_STRON</name>
<gene>
    <name evidence="2" type="ORF">AB0L16_05545</name>
</gene>
<evidence type="ECO:0000313" key="2">
    <source>
        <dbReference type="EMBL" id="MEV5505930.1"/>
    </source>
</evidence>
<dbReference type="Proteomes" id="UP001552594">
    <property type="component" value="Unassembled WGS sequence"/>
</dbReference>
<evidence type="ECO:0000259" key="1">
    <source>
        <dbReference type="Pfam" id="PF04149"/>
    </source>
</evidence>
<accession>A0ABV3JWC6</accession>
<dbReference type="RefSeq" id="WP_109283115.1">
    <property type="nucleotide sequence ID" value="NZ_JBFAUK010000003.1"/>
</dbReference>